<evidence type="ECO:0000259" key="15">
    <source>
        <dbReference type="PROSITE" id="PS50886"/>
    </source>
</evidence>
<dbReference type="InterPro" id="IPR041872">
    <property type="entry name" value="Anticodon_Met"/>
</dbReference>
<dbReference type="FunFam" id="2.170.220.10:FF:000002">
    <property type="entry name" value="Methionine--tRNA ligase"/>
    <property type="match status" value="1"/>
</dbReference>
<comment type="catalytic activity">
    <reaction evidence="12 13">
        <text>tRNA(Met) + L-methionine + ATP = L-methionyl-tRNA(Met) + AMP + diphosphate</text>
        <dbReference type="Rhea" id="RHEA:13481"/>
        <dbReference type="Rhea" id="RHEA-COMP:9667"/>
        <dbReference type="Rhea" id="RHEA-COMP:9698"/>
        <dbReference type="ChEBI" id="CHEBI:30616"/>
        <dbReference type="ChEBI" id="CHEBI:33019"/>
        <dbReference type="ChEBI" id="CHEBI:57844"/>
        <dbReference type="ChEBI" id="CHEBI:78442"/>
        <dbReference type="ChEBI" id="CHEBI:78530"/>
        <dbReference type="ChEBI" id="CHEBI:456215"/>
        <dbReference type="EC" id="6.1.1.10"/>
    </reaction>
</comment>
<dbReference type="AlphaFoldDB" id="A0A2T2WH72"/>
<evidence type="ECO:0000256" key="11">
    <source>
        <dbReference type="ARBA" id="ARBA00023146"/>
    </source>
</evidence>
<evidence type="ECO:0000256" key="8">
    <source>
        <dbReference type="ARBA" id="ARBA00022840"/>
    </source>
</evidence>
<comment type="subunit">
    <text evidence="3 13">Homodimer.</text>
</comment>
<dbReference type="Gene3D" id="2.40.50.140">
    <property type="entry name" value="Nucleic acid-binding proteins"/>
    <property type="match status" value="1"/>
</dbReference>
<dbReference type="CDD" id="cd07957">
    <property type="entry name" value="Anticodon_Ia_Met"/>
    <property type="match status" value="1"/>
</dbReference>
<keyword evidence="8 13" id="KW-0067">ATP-binding</keyword>
<comment type="caution">
    <text evidence="16">The sequence shown here is derived from an EMBL/GenBank/DDBJ whole genome shotgun (WGS) entry which is preliminary data.</text>
</comment>
<evidence type="ECO:0000256" key="10">
    <source>
        <dbReference type="ARBA" id="ARBA00022917"/>
    </source>
</evidence>
<dbReference type="PRINTS" id="PR01041">
    <property type="entry name" value="TRNASYNTHMET"/>
</dbReference>
<dbReference type="EMBL" id="PXYV01000031">
    <property type="protein sequence ID" value="PSR21592.1"/>
    <property type="molecule type" value="Genomic_DNA"/>
</dbReference>
<dbReference type="InterPro" id="IPR015413">
    <property type="entry name" value="Methionyl/Leucyl_tRNA_Synth"/>
</dbReference>
<dbReference type="FunFam" id="2.40.50.140:FF:000042">
    <property type="entry name" value="Methionine--tRNA ligase"/>
    <property type="match status" value="1"/>
</dbReference>
<keyword evidence="4 13" id="KW-0963">Cytoplasm</keyword>
<keyword evidence="11 13" id="KW-0030">Aminoacyl-tRNA synthetase</keyword>
<dbReference type="SUPFAM" id="SSF52374">
    <property type="entry name" value="Nucleotidylyl transferase"/>
    <property type="match status" value="1"/>
</dbReference>
<dbReference type="InterPro" id="IPR002547">
    <property type="entry name" value="tRNA-bd_dom"/>
</dbReference>
<evidence type="ECO:0000256" key="9">
    <source>
        <dbReference type="ARBA" id="ARBA00022884"/>
    </source>
</evidence>
<evidence type="ECO:0000256" key="14">
    <source>
        <dbReference type="RuleBase" id="RU363039"/>
    </source>
</evidence>
<dbReference type="InterPro" id="IPR012340">
    <property type="entry name" value="NA-bd_OB-fold"/>
</dbReference>
<dbReference type="Pfam" id="PF09334">
    <property type="entry name" value="tRNA-synt_1g"/>
    <property type="match status" value="2"/>
</dbReference>
<gene>
    <name evidence="13" type="primary">metG</name>
    <name evidence="16" type="ORF">C7B45_10300</name>
</gene>
<dbReference type="PANTHER" id="PTHR43326:SF1">
    <property type="entry name" value="METHIONINE--TRNA LIGASE, MITOCHONDRIAL"/>
    <property type="match status" value="1"/>
</dbReference>
<dbReference type="CDD" id="cd02800">
    <property type="entry name" value="tRNA_bind_EcMetRS_like"/>
    <property type="match status" value="1"/>
</dbReference>
<dbReference type="Gene3D" id="1.10.730.10">
    <property type="entry name" value="Isoleucyl-tRNA Synthetase, Domain 1"/>
    <property type="match status" value="1"/>
</dbReference>
<dbReference type="Gene3D" id="3.40.50.620">
    <property type="entry name" value="HUPs"/>
    <property type="match status" value="1"/>
</dbReference>
<dbReference type="HAMAP" id="MF_01228">
    <property type="entry name" value="Met_tRNA_synth_type2"/>
    <property type="match status" value="1"/>
</dbReference>
<dbReference type="SUPFAM" id="SSF47323">
    <property type="entry name" value="Anticodon-binding domain of a subclass of class I aminoacyl-tRNA synthetases"/>
    <property type="match status" value="1"/>
</dbReference>
<dbReference type="EC" id="6.1.1.10" evidence="13"/>
<evidence type="ECO:0000313" key="16">
    <source>
        <dbReference type="EMBL" id="PSR21592.1"/>
    </source>
</evidence>
<dbReference type="InterPro" id="IPR033911">
    <property type="entry name" value="MetRS_core"/>
</dbReference>
<keyword evidence="9 13" id="KW-0694">RNA-binding</keyword>
<dbReference type="GO" id="GO:0005524">
    <property type="term" value="F:ATP binding"/>
    <property type="evidence" value="ECO:0007669"/>
    <property type="project" value="UniProtKB-UniRule"/>
</dbReference>
<keyword evidence="6 13" id="KW-0436">Ligase</keyword>
<organism evidence="16 17">
    <name type="scientific">Sulfobacillus acidophilus</name>
    <dbReference type="NCBI Taxonomy" id="53633"/>
    <lineage>
        <taxon>Bacteria</taxon>
        <taxon>Bacillati</taxon>
        <taxon>Bacillota</taxon>
        <taxon>Clostridia</taxon>
        <taxon>Eubacteriales</taxon>
        <taxon>Clostridiales Family XVII. Incertae Sedis</taxon>
        <taxon>Sulfobacillus</taxon>
    </lineage>
</organism>
<dbReference type="InterPro" id="IPR009080">
    <property type="entry name" value="tRNAsynth_Ia_anticodon-bd"/>
</dbReference>
<evidence type="ECO:0000256" key="13">
    <source>
        <dbReference type="HAMAP-Rule" id="MF_01228"/>
    </source>
</evidence>
<evidence type="ECO:0000313" key="17">
    <source>
        <dbReference type="Proteomes" id="UP000241848"/>
    </source>
</evidence>
<evidence type="ECO:0000256" key="3">
    <source>
        <dbReference type="ARBA" id="ARBA00011738"/>
    </source>
</evidence>
<dbReference type="InterPro" id="IPR001412">
    <property type="entry name" value="aa-tRNA-synth_I_CS"/>
</dbReference>
<evidence type="ECO:0000256" key="7">
    <source>
        <dbReference type="ARBA" id="ARBA00022741"/>
    </source>
</evidence>
<keyword evidence="7 13" id="KW-0547">Nucleotide-binding</keyword>
<evidence type="ECO:0000256" key="5">
    <source>
        <dbReference type="ARBA" id="ARBA00022555"/>
    </source>
</evidence>
<dbReference type="SUPFAM" id="SSF50249">
    <property type="entry name" value="Nucleic acid-binding proteins"/>
    <property type="match status" value="1"/>
</dbReference>
<dbReference type="Gene3D" id="2.170.220.10">
    <property type="match status" value="1"/>
</dbReference>
<feature type="binding site" evidence="13">
    <location>
        <position position="129"/>
    </location>
    <ligand>
        <name>Zn(2+)</name>
        <dbReference type="ChEBI" id="CHEBI:29105"/>
    </ligand>
</feature>
<reference evidence="16 17" key="1">
    <citation type="journal article" date="2014" name="BMC Genomics">
        <title>Comparison of environmental and isolate Sulfobacillus genomes reveals diverse carbon, sulfur, nitrogen, and hydrogen metabolisms.</title>
        <authorList>
            <person name="Justice N.B."/>
            <person name="Norman A."/>
            <person name="Brown C.T."/>
            <person name="Singh A."/>
            <person name="Thomas B.C."/>
            <person name="Banfield J.F."/>
        </authorList>
    </citation>
    <scope>NUCLEOTIDE SEQUENCE [LARGE SCALE GENOMIC DNA]</scope>
    <source>
        <strain evidence="16">AMDSBA3</strain>
    </source>
</reference>
<dbReference type="NCBIfam" id="TIGR00398">
    <property type="entry name" value="metG"/>
    <property type="match status" value="1"/>
</dbReference>
<feature type="domain" description="TRNA-binding" evidence="15">
    <location>
        <begin position="528"/>
        <end position="628"/>
    </location>
</feature>
<dbReference type="NCBIfam" id="TIGR00399">
    <property type="entry name" value="metG_C_term"/>
    <property type="match status" value="1"/>
</dbReference>
<dbReference type="PROSITE" id="PS00178">
    <property type="entry name" value="AA_TRNA_LIGASE_I"/>
    <property type="match status" value="1"/>
</dbReference>
<comment type="subcellular location">
    <subcellularLocation>
        <location evidence="2 13">Cytoplasm</location>
    </subcellularLocation>
</comment>
<evidence type="ECO:0000256" key="12">
    <source>
        <dbReference type="ARBA" id="ARBA00047364"/>
    </source>
</evidence>
<comment type="similarity">
    <text evidence="14">Belongs to the class-I aminoacyl-tRNA synthetase family.</text>
</comment>
<evidence type="ECO:0000256" key="1">
    <source>
        <dbReference type="ARBA" id="ARBA00003314"/>
    </source>
</evidence>
<feature type="binding site" evidence="13">
    <location>
        <position position="146"/>
    </location>
    <ligand>
        <name>Zn(2+)</name>
        <dbReference type="ChEBI" id="CHEBI:29105"/>
    </ligand>
</feature>
<feature type="short sequence motif" description="'HIGH' region" evidence="13">
    <location>
        <begin position="13"/>
        <end position="23"/>
    </location>
</feature>
<dbReference type="GO" id="GO:0006431">
    <property type="term" value="P:methionyl-tRNA aminoacylation"/>
    <property type="evidence" value="ECO:0007669"/>
    <property type="project" value="UniProtKB-UniRule"/>
</dbReference>
<accession>A0A2T2WH72</accession>
<evidence type="ECO:0000256" key="4">
    <source>
        <dbReference type="ARBA" id="ARBA00022490"/>
    </source>
</evidence>
<keyword evidence="5 13" id="KW-0820">tRNA-binding</keyword>
<dbReference type="GO" id="GO:0005737">
    <property type="term" value="C:cytoplasm"/>
    <property type="evidence" value="ECO:0007669"/>
    <property type="project" value="UniProtKB-SubCell"/>
</dbReference>
<feature type="binding site" evidence="13">
    <location>
        <position position="149"/>
    </location>
    <ligand>
        <name>Zn(2+)</name>
        <dbReference type="ChEBI" id="CHEBI:29105"/>
    </ligand>
</feature>
<dbReference type="InterPro" id="IPR004495">
    <property type="entry name" value="Met-tRNA-synth_bsu_C"/>
</dbReference>
<sequence>MGRQVWYITTPIYYPSDNLHVGHAYTTVAADALARFHRLRGEEVLFVTGTDEHGQKIQKKADQAGLSPLDFVTPIVDYIRNPLWQRLGISYDDFIRTTEPRHREVVQSIFQTLLDQGDIYKGVYEGWYCLPDESYWTESKLIDGRCPDCGRPVERVRQESYFFRLSRYQDRLRAHIVEHPDFIQPPSRRHEMLNFIDAGLEDLSVSRTGVSWGIAVPGDPDHVIYVWFDALTNYLTAAGYRQDSERFNAVWPPNVQLVGKEIVRFHTVIWPIILMALGVALPTRVFGHGWLLIGQAKMGKSMGNAVDPVELLDRYGVDPVRHYLLREVPFGADGSYTEEALILRTNVDLANDLGNLLSRTTAMIERFAQGRVPARIAERDDGILAQEAARAYREVEAAMEQLAISDALTSIFRLIGRANKYIEEKKPWDLARSDDRVTLHNVLYGLWETLRVVSVLLTPFLLETPDKIREQLGLEQPVENYREAWFGFDAEGIVVRRQAPIFPRIEKNDALATDGKEVDITASATIDDFRKLDFRIGTVRRCEVVDGADRLLKLTVFDGQRDRTIVSGIRPYYRPEELIGQQVVLVANLKPVKVRGIMSEGMLLAGSDSQELSIVAPTKRLAEGARVK</sequence>
<dbReference type="CDD" id="cd00814">
    <property type="entry name" value="MetRS_core"/>
    <property type="match status" value="1"/>
</dbReference>
<feature type="short sequence motif" description="'KMSKS' region" evidence="13">
    <location>
        <begin position="297"/>
        <end position="301"/>
    </location>
</feature>
<dbReference type="Proteomes" id="UP000241848">
    <property type="component" value="Unassembled WGS sequence"/>
</dbReference>
<keyword evidence="10 13" id="KW-0648">Protein biosynthesis</keyword>
<evidence type="ECO:0000256" key="6">
    <source>
        <dbReference type="ARBA" id="ARBA00022598"/>
    </source>
</evidence>
<name>A0A2T2WH72_9FIRM</name>
<dbReference type="InterPro" id="IPR014758">
    <property type="entry name" value="Met-tRNA_synth"/>
</dbReference>
<protein>
    <recommendedName>
        <fullName evidence="13">Methionine--tRNA ligase</fullName>
        <ecNumber evidence="13">6.1.1.10</ecNumber>
    </recommendedName>
    <alternativeName>
        <fullName evidence="13">Methionyl-tRNA synthetase</fullName>
        <shortName evidence="13">MetRS</shortName>
    </alternativeName>
</protein>
<dbReference type="NCBIfam" id="NF008900">
    <property type="entry name" value="PRK12267.1"/>
    <property type="match status" value="1"/>
</dbReference>
<dbReference type="GO" id="GO:0000049">
    <property type="term" value="F:tRNA binding"/>
    <property type="evidence" value="ECO:0007669"/>
    <property type="project" value="UniProtKB-UniRule"/>
</dbReference>
<evidence type="ECO:0000256" key="2">
    <source>
        <dbReference type="ARBA" id="ARBA00004496"/>
    </source>
</evidence>
<dbReference type="GO" id="GO:0004825">
    <property type="term" value="F:methionine-tRNA ligase activity"/>
    <property type="evidence" value="ECO:0007669"/>
    <property type="project" value="UniProtKB-UniRule"/>
</dbReference>
<comment type="function">
    <text evidence="1 13">Is required not only for elongation of protein synthesis but also for the initiation of all mRNA translation through initiator tRNA(fMet) aminoacylation.</text>
</comment>
<comment type="caution">
    <text evidence="13">Lacks conserved residue(s) required for the propagation of feature annotation.</text>
</comment>
<dbReference type="InterPro" id="IPR023457">
    <property type="entry name" value="Met-tRNA_synth_2"/>
</dbReference>
<dbReference type="PANTHER" id="PTHR43326">
    <property type="entry name" value="METHIONYL-TRNA SYNTHETASE"/>
    <property type="match status" value="1"/>
</dbReference>
<dbReference type="PROSITE" id="PS50886">
    <property type="entry name" value="TRBD"/>
    <property type="match status" value="1"/>
</dbReference>
<dbReference type="Pfam" id="PF01588">
    <property type="entry name" value="tRNA_bind"/>
    <property type="match status" value="1"/>
</dbReference>
<proteinExistence type="inferred from homology"/>
<dbReference type="InterPro" id="IPR014729">
    <property type="entry name" value="Rossmann-like_a/b/a_fold"/>
</dbReference>